<dbReference type="GO" id="GO:0008168">
    <property type="term" value="F:methyltransferase activity"/>
    <property type="evidence" value="ECO:0007669"/>
    <property type="project" value="UniProtKB-KW"/>
</dbReference>
<keyword evidence="1" id="KW-0489">Methyltransferase</keyword>
<protein>
    <submittedName>
        <fullName evidence="5">Uncharacterized protein</fullName>
    </submittedName>
</protein>
<dbReference type="Proteomes" id="UP000711488">
    <property type="component" value="Unassembled WGS sequence"/>
</dbReference>
<organism evidence="5">
    <name type="scientific">Hyalella azteca</name>
    <name type="common">Amphipod</name>
    <dbReference type="NCBI Taxonomy" id="294128"/>
    <lineage>
        <taxon>Eukaryota</taxon>
        <taxon>Metazoa</taxon>
        <taxon>Ecdysozoa</taxon>
        <taxon>Arthropoda</taxon>
        <taxon>Crustacea</taxon>
        <taxon>Multicrustacea</taxon>
        <taxon>Malacostraca</taxon>
        <taxon>Eumalacostraca</taxon>
        <taxon>Peracarida</taxon>
        <taxon>Amphipoda</taxon>
        <taxon>Senticaudata</taxon>
        <taxon>Talitrida</taxon>
        <taxon>Talitroidea</taxon>
        <taxon>Hyalellidae</taxon>
        <taxon>Hyalella</taxon>
    </lineage>
</organism>
<dbReference type="SUPFAM" id="SSF53335">
    <property type="entry name" value="S-adenosyl-L-methionine-dependent methyltransferases"/>
    <property type="match status" value="2"/>
</dbReference>
<evidence type="ECO:0000256" key="1">
    <source>
        <dbReference type="ARBA" id="ARBA00022603"/>
    </source>
</evidence>
<keyword evidence="2" id="KW-0808">Transferase</keyword>
<feature type="domain" description="tRNA (guanine(10)-N(2))-methyltransferase TRMT11 N-terminal" evidence="4">
    <location>
        <begin position="1"/>
        <end position="127"/>
    </location>
</feature>
<dbReference type="GO" id="GO:0032259">
    <property type="term" value="P:methylation"/>
    <property type="evidence" value="ECO:0007669"/>
    <property type="project" value="UniProtKB-KW"/>
</dbReference>
<dbReference type="PANTHER" id="PTHR13370">
    <property type="entry name" value="RNA METHYLASE-RELATED"/>
    <property type="match status" value="1"/>
</dbReference>
<reference evidence="5" key="1">
    <citation type="submission" date="2014-08" db="EMBL/GenBank/DDBJ databases">
        <authorList>
            <person name="Murali S."/>
            <person name="Richards S."/>
            <person name="Bandaranaike D."/>
            <person name="Bellair M."/>
            <person name="Blankenburg K."/>
            <person name="Chao H."/>
            <person name="Dinh H."/>
            <person name="Doddapaneni H."/>
            <person name="Dugan-Rocha S."/>
            <person name="Elkadiri S."/>
            <person name="Gnanaolivu R."/>
            <person name="Hughes D."/>
            <person name="Lee S."/>
            <person name="Li M."/>
            <person name="Ming W."/>
            <person name="Munidasa M."/>
            <person name="Muniz J."/>
            <person name="Nguyen L."/>
            <person name="Osuji N."/>
            <person name="Pu L.-L."/>
            <person name="Puazo M."/>
            <person name="Skinner E."/>
            <person name="Qu C."/>
            <person name="Quiroz J."/>
            <person name="Raj R."/>
            <person name="Weissenberger G."/>
            <person name="Xin Y."/>
            <person name="Zou X."/>
            <person name="Han Y."/>
            <person name="Worley K."/>
            <person name="Muzny D."/>
            <person name="Gibbs R."/>
        </authorList>
    </citation>
    <scope>NUCLEOTIDE SEQUENCE</scope>
    <source>
        <strain evidence="5">HAZT.00-mixed</strain>
        <tissue evidence="5">Whole organism</tissue>
    </source>
</reference>
<reference evidence="5" key="3">
    <citation type="submission" date="2019-06" db="EMBL/GenBank/DDBJ databases">
        <authorList>
            <person name="Poynton C."/>
            <person name="Hasenbein S."/>
            <person name="Benoit J.B."/>
            <person name="Sepulveda M.S."/>
            <person name="Poelchau M.F."/>
            <person name="Murali S.C."/>
            <person name="Chen S."/>
            <person name="Glastad K.M."/>
            <person name="Werren J.H."/>
            <person name="Vineis J.H."/>
            <person name="Bowen J.L."/>
            <person name="Friedrich M."/>
            <person name="Jones J."/>
            <person name="Robertson H.M."/>
            <person name="Feyereisen R."/>
            <person name="Mechler-Hickson A."/>
            <person name="Mathers N."/>
            <person name="Lee C.E."/>
            <person name="Colbourne J.K."/>
            <person name="Biales A."/>
            <person name="Johnston J.S."/>
            <person name="Wellborn G.A."/>
            <person name="Rosendale A.J."/>
            <person name="Cridge A.G."/>
            <person name="Munoz-Torres M.C."/>
            <person name="Bain P.A."/>
            <person name="Manny A.R."/>
            <person name="Major K.M."/>
            <person name="Lambert F.N."/>
            <person name="Vulpe C.D."/>
            <person name="Tuck P."/>
            <person name="Blalock B.J."/>
            <person name="Lin Y.-Y."/>
            <person name="Smith M.E."/>
            <person name="Ochoa-Acuna H."/>
            <person name="Chen M.-J.M."/>
            <person name="Childers C.P."/>
            <person name="Qu J."/>
            <person name="Dugan S."/>
            <person name="Lee S.L."/>
            <person name="Chao H."/>
            <person name="Dinh H."/>
            <person name="Han Y."/>
            <person name="Doddapaneni H."/>
            <person name="Worley K.C."/>
            <person name="Muzny D.M."/>
            <person name="Gibbs R.A."/>
            <person name="Richards S."/>
        </authorList>
    </citation>
    <scope>NUCLEOTIDE SEQUENCE</scope>
    <source>
        <strain evidence="5">HAZT.00-mixed</strain>
        <tissue evidence="5">Whole organism</tissue>
    </source>
</reference>
<dbReference type="Pfam" id="PF25904">
    <property type="entry name" value="Tmrp11_N"/>
    <property type="match status" value="1"/>
</dbReference>
<name>A0A6A0H9P3_HYAAZ</name>
<dbReference type="EMBL" id="JQDR03003531">
    <property type="protein sequence ID" value="KAA0202476.1"/>
    <property type="molecule type" value="Genomic_DNA"/>
</dbReference>
<gene>
    <name evidence="5" type="ORF">HAZT_HAZT005383</name>
</gene>
<dbReference type="AlphaFoldDB" id="A0A6A0H9P3"/>
<proteinExistence type="predicted"/>
<dbReference type="PANTHER" id="PTHR13370:SF3">
    <property type="entry name" value="TRNA (GUANINE(10)-N2)-METHYLTRANSFERASE HOMOLOG"/>
    <property type="match status" value="1"/>
</dbReference>
<dbReference type="Gene3D" id="3.40.50.150">
    <property type="entry name" value="Vaccinia Virus protein VP39"/>
    <property type="match status" value="1"/>
</dbReference>
<comment type="caution">
    <text evidence="5">The sequence shown here is derived from an EMBL/GenBank/DDBJ whole genome shotgun (WGS) entry which is preliminary data.</text>
</comment>
<accession>A0A6A0H9P3</accession>
<reference evidence="5" key="2">
    <citation type="journal article" date="2018" name="Environ. Sci. Technol.">
        <title>The Toxicogenome of Hyalella azteca: A Model for Sediment Ecotoxicology and Evolutionary Toxicology.</title>
        <authorList>
            <person name="Poynton H.C."/>
            <person name="Hasenbein S."/>
            <person name="Benoit J.B."/>
            <person name="Sepulveda M.S."/>
            <person name="Poelchau M.F."/>
            <person name="Hughes D.S.T."/>
            <person name="Murali S.C."/>
            <person name="Chen S."/>
            <person name="Glastad K.M."/>
            <person name="Goodisman M.A.D."/>
            <person name="Werren J.H."/>
            <person name="Vineis J.H."/>
            <person name="Bowen J.L."/>
            <person name="Friedrich M."/>
            <person name="Jones J."/>
            <person name="Robertson H.M."/>
            <person name="Feyereisen R."/>
            <person name="Mechler-Hickson A."/>
            <person name="Mathers N."/>
            <person name="Lee C.E."/>
            <person name="Colbourne J.K."/>
            <person name="Biales A."/>
            <person name="Johnston J.S."/>
            <person name="Wellborn G.A."/>
            <person name="Rosendale A.J."/>
            <person name="Cridge A.G."/>
            <person name="Munoz-Torres M.C."/>
            <person name="Bain P.A."/>
            <person name="Manny A.R."/>
            <person name="Major K.M."/>
            <person name="Lambert F.N."/>
            <person name="Vulpe C.D."/>
            <person name="Tuck P."/>
            <person name="Blalock B.J."/>
            <person name="Lin Y.Y."/>
            <person name="Smith M.E."/>
            <person name="Ochoa-Acuna H."/>
            <person name="Chen M.M."/>
            <person name="Childers C.P."/>
            <person name="Qu J."/>
            <person name="Dugan S."/>
            <person name="Lee S.L."/>
            <person name="Chao H."/>
            <person name="Dinh H."/>
            <person name="Han Y."/>
            <person name="Doddapaneni H."/>
            <person name="Worley K.C."/>
            <person name="Muzny D.M."/>
            <person name="Gibbs R.A."/>
            <person name="Richards S."/>
        </authorList>
    </citation>
    <scope>NUCLEOTIDE SEQUENCE</scope>
    <source>
        <strain evidence="5">HAZT.00-mixed</strain>
        <tissue evidence="5">Whole organism</tissue>
    </source>
</reference>
<dbReference type="GO" id="GO:0043527">
    <property type="term" value="C:tRNA methyltransferase complex"/>
    <property type="evidence" value="ECO:0007669"/>
    <property type="project" value="UniProtKB-ARBA"/>
</dbReference>
<evidence type="ECO:0000259" key="3">
    <source>
        <dbReference type="Pfam" id="PF01170"/>
    </source>
</evidence>
<evidence type="ECO:0000313" key="5">
    <source>
        <dbReference type="EMBL" id="KAA0202476.1"/>
    </source>
</evidence>
<evidence type="ECO:0000256" key="2">
    <source>
        <dbReference type="ARBA" id="ARBA00022679"/>
    </source>
</evidence>
<sequence length="282" mass="31784">MESEQDAKKLVSRCMLVKACYELWGDGCSSEEMHNNIRQQPQSLYKPHLASHKSFRVTVEGFNKSLRSSDKLAKIESLSYLPFDGPVNLTNPDTRLDLIEYYGLSNVDVPDQPYRVFLGRLLGRGCRELIAQYSLKQRSYIGSTSMDAQLAFIMCNMAQLRPGDLVLDPFVGTGQFSRLVVFSPFWNKLAQAYPCIVICSILVSAAHYGAHILGSDIDFLTLHARTKPTRVKQKERSAHESILSNLSQYGLQGRYLDVAVVDCARTSWRRAPVLDAIITDRQ</sequence>
<dbReference type="InterPro" id="IPR029063">
    <property type="entry name" value="SAM-dependent_MTases_sf"/>
</dbReference>
<dbReference type="InterPro" id="IPR059073">
    <property type="entry name" value="TRMT11_N"/>
</dbReference>
<dbReference type="PIRSF" id="PIRSF017259">
    <property type="entry name" value="tRNA_mtfrase_TRM11"/>
    <property type="match status" value="1"/>
</dbReference>
<dbReference type="GO" id="GO:0005737">
    <property type="term" value="C:cytoplasm"/>
    <property type="evidence" value="ECO:0007669"/>
    <property type="project" value="TreeGrafter"/>
</dbReference>
<evidence type="ECO:0000259" key="4">
    <source>
        <dbReference type="Pfam" id="PF25904"/>
    </source>
</evidence>
<dbReference type="Pfam" id="PF01170">
    <property type="entry name" value="UPF0020"/>
    <property type="match status" value="1"/>
</dbReference>
<dbReference type="OrthoDB" id="296065at2759"/>
<dbReference type="InterPro" id="IPR000241">
    <property type="entry name" value="RlmKL-like_Mtase"/>
</dbReference>
<feature type="domain" description="Ribosomal RNA large subunit methyltransferase K/L-like methyltransferase" evidence="3">
    <location>
        <begin position="137"/>
        <end position="176"/>
    </location>
</feature>